<gene>
    <name evidence="2" type="ORF">Bca52824_044730</name>
</gene>
<feature type="region of interest" description="Disordered" evidence="1">
    <location>
        <begin position="1"/>
        <end position="27"/>
    </location>
</feature>
<evidence type="ECO:0000256" key="1">
    <source>
        <dbReference type="SAM" id="MobiDB-lite"/>
    </source>
</evidence>
<dbReference type="AlphaFoldDB" id="A0A8X7UQV4"/>
<comment type="caution">
    <text evidence="2">The sequence shown here is derived from an EMBL/GenBank/DDBJ whole genome shotgun (WGS) entry which is preliminary data.</text>
</comment>
<dbReference type="Proteomes" id="UP000886595">
    <property type="component" value="Unassembled WGS sequence"/>
</dbReference>
<evidence type="ECO:0000313" key="3">
    <source>
        <dbReference type="Proteomes" id="UP000886595"/>
    </source>
</evidence>
<sequence length="159" mass="16305">MRSNSGQGRGPGQAESGGSSNESSSFSGGLMFGQKIYFEDGGGGSSSSAGSNRRVGGGGVIQVRHQGAKWKRKGVAVGDSLVIMSDGGSHSLHLSLCCHLVTGGLHLLFTKLVLVVLPIRAATDLIRPLAEEDPSSRVGELRRCAELGELAEEGNVGSG</sequence>
<evidence type="ECO:0000313" key="2">
    <source>
        <dbReference type="EMBL" id="KAG2285126.1"/>
    </source>
</evidence>
<organism evidence="2 3">
    <name type="scientific">Brassica carinata</name>
    <name type="common">Ethiopian mustard</name>
    <name type="synonym">Abyssinian cabbage</name>
    <dbReference type="NCBI Taxonomy" id="52824"/>
    <lineage>
        <taxon>Eukaryota</taxon>
        <taxon>Viridiplantae</taxon>
        <taxon>Streptophyta</taxon>
        <taxon>Embryophyta</taxon>
        <taxon>Tracheophyta</taxon>
        <taxon>Spermatophyta</taxon>
        <taxon>Magnoliopsida</taxon>
        <taxon>eudicotyledons</taxon>
        <taxon>Gunneridae</taxon>
        <taxon>Pentapetalae</taxon>
        <taxon>rosids</taxon>
        <taxon>malvids</taxon>
        <taxon>Brassicales</taxon>
        <taxon>Brassicaceae</taxon>
        <taxon>Brassiceae</taxon>
        <taxon>Brassica</taxon>
    </lineage>
</organism>
<accession>A0A8X7UQV4</accession>
<feature type="compositionally biased region" description="Low complexity" evidence="1">
    <location>
        <begin position="16"/>
        <end position="27"/>
    </location>
</feature>
<reference evidence="2 3" key="1">
    <citation type="submission" date="2020-02" db="EMBL/GenBank/DDBJ databases">
        <authorList>
            <person name="Ma Q."/>
            <person name="Huang Y."/>
            <person name="Song X."/>
            <person name="Pei D."/>
        </authorList>
    </citation>
    <scope>NUCLEOTIDE SEQUENCE [LARGE SCALE GENOMIC DNA]</scope>
    <source>
        <strain evidence="2">Sxm20200214</strain>
        <tissue evidence="2">Leaf</tissue>
    </source>
</reference>
<protein>
    <submittedName>
        <fullName evidence="2">Uncharacterized protein</fullName>
    </submittedName>
</protein>
<dbReference type="EMBL" id="JAAMPC010000010">
    <property type="protein sequence ID" value="KAG2285126.1"/>
    <property type="molecule type" value="Genomic_DNA"/>
</dbReference>
<keyword evidence="3" id="KW-1185">Reference proteome</keyword>
<name>A0A8X7UQV4_BRACI</name>
<proteinExistence type="predicted"/>